<dbReference type="EMBL" id="CP025197">
    <property type="protein sequence ID" value="AUG57664.1"/>
    <property type="molecule type" value="Genomic_DNA"/>
</dbReference>
<name>A0A2K9EC00_9FIRM</name>
<sequence>MNIFFRILLAFYAFCLTVISLILMIVTLNKEMFINITNFLEKTVLSNKASVILLFIVELIFFGLSLMFLLSGVRSERNRKSITRFNKIGEVKISLNTIENIALAASRRNNGVRDSKAYVKRTGENVSVHIRVVVMPDINIPALLEDIQKRVKKSVEETSGILVDDVKVFVENIYTGYRSRVE</sequence>
<evidence type="ECO:0000256" key="2">
    <source>
        <dbReference type="SAM" id="Phobius"/>
    </source>
</evidence>
<organism evidence="3 5">
    <name type="scientific">Acetivibrio saccincola</name>
    <dbReference type="NCBI Taxonomy" id="1677857"/>
    <lineage>
        <taxon>Bacteria</taxon>
        <taxon>Bacillati</taxon>
        <taxon>Bacillota</taxon>
        <taxon>Clostridia</taxon>
        <taxon>Eubacteriales</taxon>
        <taxon>Oscillospiraceae</taxon>
        <taxon>Acetivibrio</taxon>
    </lineage>
</organism>
<reference evidence="4 6" key="2">
    <citation type="journal article" date="2018" name="Syst. Appl. Microbiol.">
        <title>Characterization and high-quality draft genome sequence of Herbivorax saccincola A7, an anaerobic, alkaliphilic, thermophilic, cellulolytic, and xylanolytic bacterium.</title>
        <authorList>
            <person name="Aikawa S."/>
            <person name="Baramee S."/>
            <person name="Sermsathanaswadi J."/>
            <person name="Thianheng P."/>
            <person name="Tachaapaikoon C."/>
            <person name="Shikata A."/>
            <person name="Waeonukul R."/>
            <person name="Pason P."/>
            <person name="Ratanakhanokchai K."/>
            <person name="Kosugi A."/>
        </authorList>
    </citation>
    <scope>NUCLEOTIDE SEQUENCE [LARGE SCALE GENOMIC DNA]</scope>
    <source>
        <strain evidence="4 6">A7</strain>
    </source>
</reference>
<accession>A0A2K9EC00</accession>
<evidence type="ECO:0000313" key="6">
    <source>
        <dbReference type="Proteomes" id="UP000239720"/>
    </source>
</evidence>
<dbReference type="Proteomes" id="UP000239720">
    <property type="component" value="Unassembled WGS sequence"/>
</dbReference>
<gene>
    <name evidence="4" type="ORF">B9R14_12925</name>
    <name evidence="3" type="ORF">HVS_08790</name>
</gene>
<evidence type="ECO:0000313" key="3">
    <source>
        <dbReference type="EMBL" id="AUG57664.1"/>
    </source>
</evidence>
<feature type="transmembrane region" description="Helical" evidence="2">
    <location>
        <begin position="7"/>
        <end position="29"/>
    </location>
</feature>
<reference evidence="3 5" key="1">
    <citation type="submission" date="2017-12" db="EMBL/GenBank/DDBJ databases">
        <title>Complete genome sequence of Herbivorax saccincola GGR1, a novel Cellulosome-producing hydrolytic bacterium in a thermophilic biogas plant, established by Illumina and Nanopore MinION sequencing.</title>
        <authorList>
            <person name="Pechtl A."/>
            <person name="Ruckert C."/>
            <person name="Koeck D.E."/>
            <person name="Maus I."/>
            <person name="Winkler A."/>
            <person name="Kalinowski J."/>
            <person name="Puhler A."/>
            <person name="Schwarz W.W."/>
            <person name="Zverlov V.V."/>
            <person name="Schluter A."/>
            <person name="Liebl W."/>
        </authorList>
    </citation>
    <scope>NUCLEOTIDE SEQUENCE [LARGE SCALE GENOMIC DNA]</scope>
    <source>
        <strain evidence="3">GGR1</strain>
        <strain evidence="5">SR1</strain>
    </source>
</reference>
<dbReference type="KEGG" id="hsc:HVS_08790"/>
<protein>
    <submittedName>
        <fullName evidence="4">Alkaline shock response membrane anchor protein AmaP</fullName>
    </submittedName>
</protein>
<dbReference type="InterPro" id="IPR005531">
    <property type="entry name" value="Asp23"/>
</dbReference>
<keyword evidence="2" id="KW-0812">Transmembrane</keyword>
<evidence type="ECO:0000313" key="5">
    <source>
        <dbReference type="Proteomes" id="UP000233534"/>
    </source>
</evidence>
<comment type="similarity">
    <text evidence="1">Belongs to the asp23 family.</text>
</comment>
<dbReference type="RefSeq" id="WP_101301274.1">
    <property type="nucleotide sequence ID" value="NZ_CP025197.1"/>
</dbReference>
<keyword evidence="2" id="KW-0472">Membrane</keyword>
<keyword evidence="2" id="KW-1133">Transmembrane helix</keyword>
<dbReference type="Pfam" id="PF03780">
    <property type="entry name" value="Asp23"/>
    <property type="match status" value="1"/>
</dbReference>
<dbReference type="EMBL" id="NEMB01000003">
    <property type="protein sequence ID" value="PQQ67560.1"/>
    <property type="molecule type" value="Genomic_DNA"/>
</dbReference>
<dbReference type="AlphaFoldDB" id="A0A2K9EC00"/>
<evidence type="ECO:0000256" key="1">
    <source>
        <dbReference type="ARBA" id="ARBA00005721"/>
    </source>
</evidence>
<dbReference type="Proteomes" id="UP000233534">
    <property type="component" value="Chromosome"/>
</dbReference>
<evidence type="ECO:0000313" key="4">
    <source>
        <dbReference type="EMBL" id="PQQ67560.1"/>
    </source>
</evidence>
<dbReference type="NCBIfam" id="NF033218">
    <property type="entry name" value="anchor_AmaP"/>
    <property type="match status" value="1"/>
</dbReference>
<feature type="transmembrane region" description="Helical" evidence="2">
    <location>
        <begin position="49"/>
        <end position="70"/>
    </location>
</feature>
<proteinExistence type="inferred from homology"/>
<dbReference type="OrthoDB" id="1716040at2"/>
<keyword evidence="5" id="KW-1185">Reference proteome</keyword>